<name>A0A9Q1QFI8_9CARY</name>
<reference evidence="2" key="1">
    <citation type="submission" date="2022-04" db="EMBL/GenBank/DDBJ databases">
        <title>Carnegiea gigantea Genome sequencing and assembly v2.</title>
        <authorList>
            <person name="Copetti D."/>
            <person name="Sanderson M.J."/>
            <person name="Burquez A."/>
            <person name="Wojciechowski M.F."/>
        </authorList>
    </citation>
    <scope>NUCLEOTIDE SEQUENCE</scope>
    <source>
        <strain evidence="2">SGP5-SGP5p</strain>
        <tissue evidence="2">Aerial part</tissue>
    </source>
</reference>
<dbReference type="InterPro" id="IPR004330">
    <property type="entry name" value="FAR1_DNA_bnd_dom"/>
</dbReference>
<gene>
    <name evidence="2" type="ORF">Cgig2_031591</name>
</gene>
<feature type="domain" description="FAR1" evidence="1">
    <location>
        <begin position="12"/>
        <end position="105"/>
    </location>
</feature>
<dbReference type="Proteomes" id="UP001153076">
    <property type="component" value="Unassembled WGS sequence"/>
</dbReference>
<keyword evidence="3" id="KW-1185">Reference proteome</keyword>
<dbReference type="AlphaFoldDB" id="A0A9Q1QFI8"/>
<evidence type="ECO:0000313" key="2">
    <source>
        <dbReference type="EMBL" id="KAJ8440277.1"/>
    </source>
</evidence>
<organism evidence="2 3">
    <name type="scientific">Carnegiea gigantea</name>
    <dbReference type="NCBI Taxonomy" id="171969"/>
    <lineage>
        <taxon>Eukaryota</taxon>
        <taxon>Viridiplantae</taxon>
        <taxon>Streptophyta</taxon>
        <taxon>Embryophyta</taxon>
        <taxon>Tracheophyta</taxon>
        <taxon>Spermatophyta</taxon>
        <taxon>Magnoliopsida</taxon>
        <taxon>eudicotyledons</taxon>
        <taxon>Gunneridae</taxon>
        <taxon>Pentapetalae</taxon>
        <taxon>Caryophyllales</taxon>
        <taxon>Cactineae</taxon>
        <taxon>Cactaceae</taxon>
        <taxon>Cactoideae</taxon>
        <taxon>Echinocereeae</taxon>
        <taxon>Carnegiea</taxon>
    </lineage>
</organism>
<dbReference type="PANTHER" id="PTHR46328:SF30">
    <property type="entry name" value="OS04G0641500 PROTEIN"/>
    <property type="match status" value="1"/>
</dbReference>
<comment type="caution">
    <text evidence="2">The sequence shown here is derived from an EMBL/GenBank/DDBJ whole genome shotgun (WGS) entry which is preliminary data.</text>
</comment>
<evidence type="ECO:0000313" key="3">
    <source>
        <dbReference type="Proteomes" id="UP001153076"/>
    </source>
</evidence>
<dbReference type="OrthoDB" id="2402896at2759"/>
<evidence type="ECO:0000259" key="1">
    <source>
        <dbReference type="Pfam" id="PF03101"/>
    </source>
</evidence>
<proteinExistence type="predicted"/>
<dbReference type="Pfam" id="PF03101">
    <property type="entry name" value="FAR1"/>
    <property type="match status" value="1"/>
</dbReference>
<dbReference type="PANTHER" id="PTHR46328">
    <property type="entry name" value="FAR-RED IMPAIRED RESPONSIVE (FAR1) FAMILY PROTEIN-RELATED"/>
    <property type="match status" value="1"/>
</dbReference>
<protein>
    <recommendedName>
        <fullName evidence="1">FAR1 domain-containing protein</fullName>
    </recommendedName>
</protein>
<accession>A0A9Q1QFI8</accession>
<dbReference type="EMBL" id="JAKOGI010000194">
    <property type="protein sequence ID" value="KAJ8440277.1"/>
    <property type="molecule type" value="Genomic_DNA"/>
</dbReference>
<sequence length="252" mass="28568">MRFKNVEDALAFYKRYANCVGFSVRKSSTTKNKLGKIWKVFICSKQGHREPRKSPPQSAITLANAISRARENVEERRVKRRRGETREGCNARMVVSSMNDGQFELWTKLAAKKPIFELDTIVSTSSAQVGQQNRIISDAWSRLYKCMDLTGRDVDKLQYVINAAESIQQKLEEAVGGGSMSNASTDLQTYFGCTVPNIVEIQPPLVSVRKGRAKRMKTGVEKAVEQQMHARMCHYCKQVTSHDSRNCPEKRN</sequence>